<sequence>MMKSVVKECEEFWTPSHQQIHVNSNYRPDIDGLRAIAVSAVIIFHVFPTYLTGGF</sequence>
<dbReference type="Proteomes" id="UP000663844">
    <property type="component" value="Unassembled WGS sequence"/>
</dbReference>
<accession>A0A820GC42</accession>
<evidence type="ECO:0008006" key="4">
    <source>
        <dbReference type="Google" id="ProtNLM"/>
    </source>
</evidence>
<dbReference type="EMBL" id="CAJOAZ010013986">
    <property type="protein sequence ID" value="CAF4274508.1"/>
    <property type="molecule type" value="Genomic_DNA"/>
</dbReference>
<reference evidence="2" key="1">
    <citation type="submission" date="2021-02" db="EMBL/GenBank/DDBJ databases">
        <authorList>
            <person name="Nowell W R."/>
        </authorList>
    </citation>
    <scope>NUCLEOTIDE SEQUENCE</scope>
</reference>
<dbReference type="AlphaFoldDB" id="A0A820GC42"/>
<gene>
    <name evidence="2" type="ORF">OXD698_LOCUS44700</name>
</gene>
<evidence type="ECO:0000313" key="2">
    <source>
        <dbReference type="EMBL" id="CAF4274508.1"/>
    </source>
</evidence>
<keyword evidence="1" id="KW-1133">Transmembrane helix</keyword>
<proteinExistence type="predicted"/>
<evidence type="ECO:0000256" key="1">
    <source>
        <dbReference type="SAM" id="Phobius"/>
    </source>
</evidence>
<evidence type="ECO:0000313" key="3">
    <source>
        <dbReference type="Proteomes" id="UP000663844"/>
    </source>
</evidence>
<feature type="non-terminal residue" evidence="2">
    <location>
        <position position="55"/>
    </location>
</feature>
<feature type="transmembrane region" description="Helical" evidence="1">
    <location>
        <begin position="33"/>
        <end position="51"/>
    </location>
</feature>
<protein>
    <recommendedName>
        <fullName evidence="4">Acyltransferase</fullName>
    </recommendedName>
</protein>
<organism evidence="2 3">
    <name type="scientific">Adineta steineri</name>
    <dbReference type="NCBI Taxonomy" id="433720"/>
    <lineage>
        <taxon>Eukaryota</taxon>
        <taxon>Metazoa</taxon>
        <taxon>Spiralia</taxon>
        <taxon>Gnathifera</taxon>
        <taxon>Rotifera</taxon>
        <taxon>Eurotatoria</taxon>
        <taxon>Bdelloidea</taxon>
        <taxon>Adinetida</taxon>
        <taxon>Adinetidae</taxon>
        <taxon>Adineta</taxon>
    </lineage>
</organism>
<comment type="caution">
    <text evidence="2">The sequence shown here is derived from an EMBL/GenBank/DDBJ whole genome shotgun (WGS) entry which is preliminary data.</text>
</comment>
<name>A0A820GC42_9BILA</name>
<keyword evidence="1" id="KW-0812">Transmembrane</keyword>
<keyword evidence="1" id="KW-0472">Membrane</keyword>